<organism evidence="1 2">
    <name type="scientific">Nocardioides agariphilus</name>
    <dbReference type="NCBI Taxonomy" id="433664"/>
    <lineage>
        <taxon>Bacteria</taxon>
        <taxon>Bacillati</taxon>
        <taxon>Actinomycetota</taxon>
        <taxon>Actinomycetes</taxon>
        <taxon>Propionibacteriales</taxon>
        <taxon>Nocardioidaceae</taxon>
        <taxon>Nocardioides</taxon>
    </lineage>
</organism>
<reference evidence="1" key="1">
    <citation type="submission" date="2020-11" db="EMBL/GenBank/DDBJ databases">
        <title>Nocardioides cynanchi sp. nov., isolated from soil of rhizosphere of Cynanchum wilfordii.</title>
        <authorList>
            <person name="Lee J.-S."/>
            <person name="Suh M.K."/>
            <person name="Kim J.-S."/>
        </authorList>
    </citation>
    <scope>NUCLEOTIDE SEQUENCE</scope>
    <source>
        <strain evidence="1">KCTC 19276</strain>
    </source>
</reference>
<protein>
    <recommendedName>
        <fullName evidence="3">Transposase</fullName>
    </recommendedName>
</protein>
<dbReference type="AlphaFoldDB" id="A0A930VMJ8"/>
<dbReference type="RefSeq" id="WP_194694755.1">
    <property type="nucleotide sequence ID" value="NZ_JADKPO010000002.1"/>
</dbReference>
<accession>A0A930VMJ8</accession>
<evidence type="ECO:0000313" key="2">
    <source>
        <dbReference type="Proteomes" id="UP000660668"/>
    </source>
</evidence>
<dbReference type="EMBL" id="JADKPO010000002">
    <property type="protein sequence ID" value="MBF4766600.1"/>
    <property type="molecule type" value="Genomic_DNA"/>
</dbReference>
<evidence type="ECO:0000313" key="1">
    <source>
        <dbReference type="EMBL" id="MBF4766600.1"/>
    </source>
</evidence>
<comment type="caution">
    <text evidence="1">The sequence shown here is derived from an EMBL/GenBank/DDBJ whole genome shotgun (WGS) entry which is preliminary data.</text>
</comment>
<evidence type="ECO:0008006" key="3">
    <source>
        <dbReference type="Google" id="ProtNLM"/>
    </source>
</evidence>
<sequence length="486" mass="53870">MLLLRQSQRHQRASAGSAISRVRAIAADPHVHALGAFIAESNHREHSVGGRPLTYPDWCLVLFGAAIRIFGSASATARALGDTALWGEVLRAADPLIEADMPIPQCGPNRDHWSYFLRKRVSTGGLSTVSDLMTELAIERAEEVGLLNQEDAQPVGRYHRDHVVGMDGKVFSSPLRTLDRERVNRVTGELRPVRQDGARQQYGEGGVDGIVWGTKFAIASVRSPMTNHRVILGISHFDSATQGGEGRVFTDLAKNLAGKSSGIHAFTADGAWRGTHLDQVQAATGCGVIAPARHLTARKGGITLGRHSFAAQPLPWSSRRSRRESRCGGHQLWACAGTLFEQIIASDGSSEFVELRRHQTKRDVTHHKNGSRRHQFYGRYTLPCPTTGEPHTWWEPLLPVTHDAQAKFNRCEYLRVVPATSPEHARLYGMRQDTESLNAQLERAFYGQRLPAWGVHNQTVVVLLAAMAENAWARQVWRDELVRQRT</sequence>
<proteinExistence type="predicted"/>
<name>A0A930VMJ8_9ACTN</name>
<dbReference type="Proteomes" id="UP000660668">
    <property type="component" value="Unassembled WGS sequence"/>
</dbReference>
<keyword evidence="2" id="KW-1185">Reference proteome</keyword>
<gene>
    <name evidence="1" type="ORF">ISU10_02320</name>
</gene>